<evidence type="ECO:0000256" key="5">
    <source>
        <dbReference type="PIRSR" id="PIRSR000349-1"/>
    </source>
</evidence>
<dbReference type="GO" id="GO:0005737">
    <property type="term" value="C:cytoplasm"/>
    <property type="evidence" value="ECO:0007669"/>
    <property type="project" value="TreeGrafter"/>
</dbReference>
<evidence type="ECO:0000256" key="1">
    <source>
        <dbReference type="ARBA" id="ARBA00008714"/>
    </source>
</evidence>
<evidence type="ECO:0000313" key="9">
    <source>
        <dbReference type="EMBL" id="GBF03940.1"/>
    </source>
</evidence>
<dbReference type="FunFam" id="3.55.40.20:FF:000001">
    <property type="entry name" value="Superoxide dismutase"/>
    <property type="match status" value="1"/>
</dbReference>
<dbReference type="Gene3D" id="1.10.287.990">
    <property type="entry name" value="Fe,Mn superoxide dismutase (SOD) domain"/>
    <property type="match status" value="1"/>
</dbReference>
<dbReference type="PIRSF" id="PIRSF000349">
    <property type="entry name" value="SODismutase"/>
    <property type="match status" value="1"/>
</dbReference>
<dbReference type="InterPro" id="IPR019832">
    <property type="entry name" value="Mn/Fe_SOD_C"/>
</dbReference>
<dbReference type="Pfam" id="PF00081">
    <property type="entry name" value="Sod_Fe_N"/>
    <property type="match status" value="1"/>
</dbReference>
<feature type="binding site" evidence="5">
    <location>
        <position position="27"/>
    </location>
    <ligand>
        <name>Mn(2+)</name>
        <dbReference type="ChEBI" id="CHEBI:29035"/>
    </ligand>
</feature>
<dbReference type="PRINTS" id="PR01703">
    <property type="entry name" value="MNSODISMTASE"/>
</dbReference>
<dbReference type="FunFam" id="1.10.287.990:FF:000001">
    <property type="entry name" value="Superoxide dismutase"/>
    <property type="match status" value="1"/>
</dbReference>
<dbReference type="PROSITE" id="PS00088">
    <property type="entry name" value="SOD_MN"/>
    <property type="match status" value="1"/>
</dbReference>
<dbReference type="InterPro" id="IPR019831">
    <property type="entry name" value="Mn/Fe_SOD_N"/>
</dbReference>
<name>A0A2I9D1M8_9DEIO</name>
<dbReference type="PANTHER" id="PTHR43595">
    <property type="entry name" value="37S RIBOSOMAL PROTEIN S26, MITOCHONDRIAL"/>
    <property type="match status" value="1"/>
</dbReference>
<dbReference type="InterPro" id="IPR036314">
    <property type="entry name" value="SOD_C_sf"/>
</dbReference>
<dbReference type="SUPFAM" id="SSF54719">
    <property type="entry name" value="Fe,Mn superoxide dismutase (SOD), C-terminal domain"/>
    <property type="match status" value="1"/>
</dbReference>
<evidence type="ECO:0000259" key="7">
    <source>
        <dbReference type="Pfam" id="PF00081"/>
    </source>
</evidence>
<dbReference type="EC" id="1.15.1.1" evidence="2 6"/>
<dbReference type="RefSeq" id="WP_103127542.1">
    <property type="nucleotide sequence ID" value="NZ_BFAG01000001.1"/>
</dbReference>
<evidence type="ECO:0000256" key="3">
    <source>
        <dbReference type="ARBA" id="ARBA00022723"/>
    </source>
</evidence>
<feature type="binding site" evidence="5">
    <location>
        <position position="174"/>
    </location>
    <ligand>
        <name>Mn(2+)</name>
        <dbReference type="ChEBI" id="CHEBI:29035"/>
    </ligand>
</feature>
<protein>
    <recommendedName>
        <fullName evidence="2 6">Superoxide dismutase</fullName>
        <ecNumber evidence="2 6">1.15.1.1</ecNumber>
    </recommendedName>
</protein>
<dbReference type="SUPFAM" id="SSF46609">
    <property type="entry name" value="Fe,Mn superoxide dismutase (SOD), N-terminal domain"/>
    <property type="match status" value="1"/>
</dbReference>
<proteinExistence type="inferred from homology"/>
<evidence type="ECO:0000256" key="2">
    <source>
        <dbReference type="ARBA" id="ARBA00012682"/>
    </source>
</evidence>
<dbReference type="OrthoDB" id="9803125at2"/>
<reference evidence="10" key="1">
    <citation type="submission" date="2018-01" db="EMBL/GenBank/DDBJ databases">
        <title>Draft Genome Sequence of the Radioresistant Bacterium Deinococcus aerius TR0125, Isolated from the Higher Atmosphere above Japan.</title>
        <authorList>
            <person name="Satoh K."/>
            <person name="Arai H."/>
            <person name="Sanzen T."/>
            <person name="Kawaguchi Y."/>
            <person name="Hayashi H."/>
            <person name="Yokobori S."/>
            <person name="Yamagishi A."/>
            <person name="Oono Y."/>
            <person name="Narumi I."/>
        </authorList>
    </citation>
    <scope>NUCLEOTIDE SEQUENCE [LARGE SCALE GENOMIC DNA]</scope>
    <source>
        <strain evidence="10">TR0125</strain>
    </source>
</reference>
<evidence type="ECO:0000256" key="6">
    <source>
        <dbReference type="RuleBase" id="RU000414"/>
    </source>
</evidence>
<dbReference type="AlphaFoldDB" id="A0A2I9D1M8"/>
<evidence type="ECO:0000313" key="10">
    <source>
        <dbReference type="Proteomes" id="UP000236569"/>
    </source>
</evidence>
<feature type="binding site" evidence="5">
    <location>
        <position position="170"/>
    </location>
    <ligand>
        <name>Mn(2+)</name>
        <dbReference type="ChEBI" id="CHEBI:29035"/>
    </ligand>
</feature>
<dbReference type="EMBL" id="BFAG01000001">
    <property type="protein sequence ID" value="GBF03940.1"/>
    <property type="molecule type" value="Genomic_DNA"/>
</dbReference>
<dbReference type="Proteomes" id="UP000236569">
    <property type="component" value="Unassembled WGS sequence"/>
</dbReference>
<dbReference type="InterPro" id="IPR001189">
    <property type="entry name" value="Mn/Fe_SOD"/>
</dbReference>
<keyword evidence="3 5" id="KW-0479">Metal-binding</keyword>
<comment type="similarity">
    <text evidence="1 6">Belongs to the iron/manganese superoxide dismutase family.</text>
</comment>
<dbReference type="Gene3D" id="3.55.40.20">
    <property type="entry name" value="Iron/manganese superoxide dismutase, C-terminal domain"/>
    <property type="match status" value="1"/>
</dbReference>
<dbReference type="Pfam" id="PF02777">
    <property type="entry name" value="Sod_Fe_C"/>
    <property type="match status" value="1"/>
</dbReference>
<organism evidence="9 10">
    <name type="scientific">Deinococcus aerius</name>
    <dbReference type="NCBI Taxonomy" id="200253"/>
    <lineage>
        <taxon>Bacteria</taxon>
        <taxon>Thermotogati</taxon>
        <taxon>Deinococcota</taxon>
        <taxon>Deinococci</taxon>
        <taxon>Deinococcales</taxon>
        <taxon>Deinococcaceae</taxon>
        <taxon>Deinococcus</taxon>
    </lineage>
</organism>
<feature type="domain" description="Manganese/iron superoxide dismutase C-terminal" evidence="8">
    <location>
        <begin position="97"/>
        <end position="203"/>
    </location>
</feature>
<evidence type="ECO:0000256" key="4">
    <source>
        <dbReference type="ARBA" id="ARBA00023002"/>
    </source>
</evidence>
<comment type="caution">
    <text evidence="9">The sequence shown here is derived from an EMBL/GenBank/DDBJ whole genome shotgun (WGS) entry which is preliminary data.</text>
</comment>
<dbReference type="PANTHER" id="PTHR43595:SF2">
    <property type="entry name" value="SMALL RIBOSOMAL SUBUNIT PROTEIN MS42"/>
    <property type="match status" value="1"/>
</dbReference>
<dbReference type="GO" id="GO:0046872">
    <property type="term" value="F:metal ion binding"/>
    <property type="evidence" value="ECO:0007669"/>
    <property type="project" value="UniProtKB-KW"/>
</dbReference>
<gene>
    <name evidence="9" type="ORF">DAERI_010112</name>
</gene>
<feature type="binding site" evidence="5">
    <location>
        <position position="81"/>
    </location>
    <ligand>
        <name>Mn(2+)</name>
        <dbReference type="ChEBI" id="CHEBI:29035"/>
    </ligand>
</feature>
<evidence type="ECO:0000259" key="8">
    <source>
        <dbReference type="Pfam" id="PF02777"/>
    </source>
</evidence>
<dbReference type="InterPro" id="IPR019833">
    <property type="entry name" value="Mn/Fe_SOD_BS"/>
</dbReference>
<feature type="domain" description="Manganese/iron superoxide dismutase N-terminal" evidence="7">
    <location>
        <begin position="3"/>
        <end position="88"/>
    </location>
</feature>
<dbReference type="InterPro" id="IPR036324">
    <property type="entry name" value="Mn/Fe_SOD_N_sf"/>
</dbReference>
<accession>A0A2I9D1M8</accession>
<keyword evidence="10" id="KW-1185">Reference proteome</keyword>
<keyword evidence="4 6" id="KW-0560">Oxidoreductase</keyword>
<comment type="catalytic activity">
    <reaction evidence="6">
        <text>2 superoxide + 2 H(+) = H2O2 + O2</text>
        <dbReference type="Rhea" id="RHEA:20696"/>
        <dbReference type="ChEBI" id="CHEBI:15378"/>
        <dbReference type="ChEBI" id="CHEBI:15379"/>
        <dbReference type="ChEBI" id="CHEBI:16240"/>
        <dbReference type="ChEBI" id="CHEBI:18421"/>
        <dbReference type="EC" id="1.15.1.1"/>
    </reaction>
</comment>
<comment type="function">
    <text evidence="6">Destroys radicals which are normally produced within the cells and which are toxic to biological systems.</text>
</comment>
<sequence length="210" mass="23323">MAYQLPNLPYPEDALEPHIDARTMNIHRTKHHQTYVDNANKALEGTEFADLPVEQLIGQLDQVPSDKKTVLRNNAGGHANHSLFWTIMTPNGQGQPGGELAQAIDQAFGSFDAFKQKFEDAAKTRFGSGWAWLVVQPGGGLAVVSTANQDNPLMGEAIAGASGTPILGVDVWEHAYYLNYQNRRPDYLAAFWNVVNWDEVARRYEQARSQ</sequence>
<dbReference type="GO" id="GO:0004784">
    <property type="term" value="F:superoxide dismutase activity"/>
    <property type="evidence" value="ECO:0007669"/>
    <property type="project" value="UniProtKB-EC"/>
</dbReference>